<accession>A0A1B6FUC9</accession>
<evidence type="ECO:0000313" key="2">
    <source>
        <dbReference type="EMBL" id="JAS53826.1"/>
    </source>
</evidence>
<organism evidence="2">
    <name type="scientific">Cuerna arida</name>
    <dbReference type="NCBI Taxonomy" id="1464854"/>
    <lineage>
        <taxon>Eukaryota</taxon>
        <taxon>Metazoa</taxon>
        <taxon>Ecdysozoa</taxon>
        <taxon>Arthropoda</taxon>
        <taxon>Hexapoda</taxon>
        <taxon>Insecta</taxon>
        <taxon>Pterygota</taxon>
        <taxon>Neoptera</taxon>
        <taxon>Paraneoptera</taxon>
        <taxon>Hemiptera</taxon>
        <taxon>Auchenorrhyncha</taxon>
        <taxon>Membracoidea</taxon>
        <taxon>Cicadellidae</taxon>
        <taxon>Cicadellinae</taxon>
        <taxon>Proconiini</taxon>
        <taxon>Cuerna</taxon>
    </lineage>
</organism>
<reference evidence="2" key="1">
    <citation type="submission" date="2015-11" db="EMBL/GenBank/DDBJ databases">
        <title>De novo transcriptome assembly of four potential Pierce s Disease insect vectors from Arizona vineyards.</title>
        <authorList>
            <person name="Tassone E.E."/>
        </authorList>
    </citation>
    <scope>NUCLEOTIDE SEQUENCE</scope>
</reference>
<proteinExistence type="predicted"/>
<evidence type="ECO:0000256" key="1">
    <source>
        <dbReference type="SAM" id="MobiDB-lite"/>
    </source>
</evidence>
<feature type="region of interest" description="Disordered" evidence="1">
    <location>
        <begin position="131"/>
        <end position="152"/>
    </location>
</feature>
<gene>
    <name evidence="2" type="ORF">g.6904</name>
</gene>
<feature type="non-terminal residue" evidence="2">
    <location>
        <position position="152"/>
    </location>
</feature>
<name>A0A1B6FUC9_9HEMI</name>
<sequence>INTLLSDSEGMRLNKEMKNRYSAMVDPSSDHYQPVSDKVTSIASVDDPQKLEVAIRHLVTDLPLPLSGPNLLTLQNHLSSDIIERQISGFQIPKYYIFDDDLHFFKPRIKRPILETYCRQSDSSVSLSLISPMSSTSSTSSTSSPSSFSGDS</sequence>
<protein>
    <submittedName>
        <fullName evidence="2">Uncharacterized protein</fullName>
    </submittedName>
</protein>
<dbReference type="AlphaFoldDB" id="A0A1B6FUC9"/>
<dbReference type="EMBL" id="GECZ01015943">
    <property type="protein sequence ID" value="JAS53826.1"/>
    <property type="molecule type" value="Transcribed_RNA"/>
</dbReference>
<feature type="non-terminal residue" evidence="2">
    <location>
        <position position="1"/>
    </location>
</feature>